<dbReference type="EMBL" id="CM042018">
    <property type="protein sequence ID" value="KAI3829363.1"/>
    <property type="molecule type" value="Genomic_DNA"/>
</dbReference>
<reference evidence="2" key="1">
    <citation type="journal article" date="2022" name="Mol. Ecol. Resour.">
        <title>The genomes of chicory, endive, great burdock and yacon provide insights into Asteraceae palaeo-polyploidization history and plant inulin production.</title>
        <authorList>
            <person name="Fan W."/>
            <person name="Wang S."/>
            <person name="Wang H."/>
            <person name="Wang A."/>
            <person name="Jiang F."/>
            <person name="Liu H."/>
            <person name="Zhao H."/>
            <person name="Xu D."/>
            <person name="Zhang Y."/>
        </authorList>
    </citation>
    <scope>NUCLEOTIDE SEQUENCE [LARGE SCALE GENOMIC DNA]</scope>
    <source>
        <strain evidence="2">cv. Yunnan</strain>
    </source>
</reference>
<sequence>MANPDINNPDDKFSTYHNLVAYLVKGKRSEGFNDMIDFQCRSKIHVALTVNPTVYISHMEDSWNSASYSTEQGIPQVKSKVDGKDITVTEATLRKHIKLLDEGSANSYPLANYMRTFVSIGYTGNQQEYIIEKALLGPPWKYLCHTLLQCISQNSTVSVDTDPTPSTSKSETTTSASIDRTLVQPTEGAQAPSQDDVPSPNATIKEVLIDLAANVPSPSSSSEKVHSGSIDKVNIEGTVTTSGPSIDQEDSDNITKTPIMATQSEDVSFETLFTERNPRSQENQGDGEAEARPKAYYCSKDSTFVDEDRLKLENLEITERVALLEAEVSKLRHQVSMHESHRWFTMTSPSLVSVGTQIGLIVCTDANKKGKESSKDDKDSLDAWVKEQEEFQRTLFKPAFVQVHELLDTRDEEEEISEEWNLVSRVIDKAFPGEMEIEKEEE</sequence>
<evidence type="ECO:0000313" key="2">
    <source>
        <dbReference type="Proteomes" id="UP001056120"/>
    </source>
</evidence>
<name>A0ACB9KAU5_9ASTR</name>
<proteinExistence type="predicted"/>
<protein>
    <submittedName>
        <fullName evidence="1">Uncharacterized protein</fullName>
    </submittedName>
</protein>
<accession>A0ACB9KAU5</accession>
<keyword evidence="2" id="KW-1185">Reference proteome</keyword>
<evidence type="ECO:0000313" key="1">
    <source>
        <dbReference type="EMBL" id="KAI3829363.1"/>
    </source>
</evidence>
<reference evidence="1 2" key="2">
    <citation type="journal article" date="2022" name="Mol. Ecol. Resour.">
        <title>The genomes of chicory, endive, great burdock and yacon provide insights into Asteraceae paleo-polyploidization history and plant inulin production.</title>
        <authorList>
            <person name="Fan W."/>
            <person name="Wang S."/>
            <person name="Wang H."/>
            <person name="Wang A."/>
            <person name="Jiang F."/>
            <person name="Liu H."/>
            <person name="Zhao H."/>
            <person name="Xu D."/>
            <person name="Zhang Y."/>
        </authorList>
    </citation>
    <scope>NUCLEOTIDE SEQUENCE [LARGE SCALE GENOMIC DNA]</scope>
    <source>
        <strain evidence="2">cv. Yunnan</strain>
        <tissue evidence="1">Leaves</tissue>
    </source>
</reference>
<dbReference type="Proteomes" id="UP001056120">
    <property type="component" value="Linkage Group LG01"/>
</dbReference>
<comment type="caution">
    <text evidence="1">The sequence shown here is derived from an EMBL/GenBank/DDBJ whole genome shotgun (WGS) entry which is preliminary data.</text>
</comment>
<gene>
    <name evidence="1" type="ORF">L1987_03484</name>
</gene>
<organism evidence="1 2">
    <name type="scientific">Smallanthus sonchifolius</name>
    <dbReference type="NCBI Taxonomy" id="185202"/>
    <lineage>
        <taxon>Eukaryota</taxon>
        <taxon>Viridiplantae</taxon>
        <taxon>Streptophyta</taxon>
        <taxon>Embryophyta</taxon>
        <taxon>Tracheophyta</taxon>
        <taxon>Spermatophyta</taxon>
        <taxon>Magnoliopsida</taxon>
        <taxon>eudicotyledons</taxon>
        <taxon>Gunneridae</taxon>
        <taxon>Pentapetalae</taxon>
        <taxon>asterids</taxon>
        <taxon>campanulids</taxon>
        <taxon>Asterales</taxon>
        <taxon>Asteraceae</taxon>
        <taxon>Asteroideae</taxon>
        <taxon>Heliantheae alliance</taxon>
        <taxon>Millerieae</taxon>
        <taxon>Smallanthus</taxon>
    </lineage>
</organism>